<dbReference type="AlphaFoldDB" id="A9WQN4"/>
<reference evidence="3" key="1">
    <citation type="journal article" date="2008" name="J. Bacteriol.">
        <title>Genome sequence of the fish pathogen Renibacterium salmoninarum suggests reductive evolution away from an environmental Arthrobacter ancestor.</title>
        <authorList>
            <person name="Wiens G.D."/>
            <person name="Rockey D.D."/>
            <person name="Wu Z."/>
            <person name="Chang J."/>
            <person name="Levy R."/>
            <person name="Crane S."/>
            <person name="Chen D.S."/>
            <person name="Capri G.R."/>
            <person name="Burnett J.R."/>
            <person name="Sudheesh P.S."/>
            <person name="Schipma M.J."/>
            <person name="Burd H."/>
            <person name="Bhattacharyya A."/>
            <person name="Rhodes L.D."/>
            <person name="Kaul R."/>
            <person name="Strom M.S."/>
        </authorList>
    </citation>
    <scope>NUCLEOTIDE SEQUENCE [LARGE SCALE GENOMIC DNA]</scope>
    <source>
        <strain evidence="3">ATCC 33209 / DSM 20767 / JCM 11484 / NBRC 15589 / NCIMB 2235</strain>
    </source>
</reference>
<evidence type="ECO:0000313" key="2">
    <source>
        <dbReference type="EMBL" id="ABY22633.1"/>
    </source>
</evidence>
<evidence type="ECO:0000256" key="1">
    <source>
        <dbReference type="SAM" id="Phobius"/>
    </source>
</evidence>
<dbReference type="eggNOG" id="ENOG5032SZF">
    <property type="taxonomic scope" value="Bacteria"/>
</dbReference>
<organism evidence="2 3">
    <name type="scientific">Renibacterium salmoninarum (strain ATCC 33209 / DSM 20767 / JCM 11484 / NBRC 15589 / NCIMB 2235)</name>
    <dbReference type="NCBI Taxonomy" id="288705"/>
    <lineage>
        <taxon>Bacteria</taxon>
        <taxon>Bacillati</taxon>
        <taxon>Actinomycetota</taxon>
        <taxon>Actinomycetes</taxon>
        <taxon>Micrococcales</taxon>
        <taxon>Micrococcaceae</taxon>
        <taxon>Renibacterium</taxon>
    </lineage>
</organism>
<dbReference type="HOGENOM" id="CLU_144225_0_0_11"/>
<gene>
    <name evidence="2" type="ordered locus">RSal33209_0890</name>
</gene>
<dbReference type="Proteomes" id="UP000002007">
    <property type="component" value="Chromosome"/>
</dbReference>
<evidence type="ECO:0008006" key="4">
    <source>
        <dbReference type="Google" id="ProtNLM"/>
    </source>
</evidence>
<dbReference type="KEGG" id="rsa:RSal33209_0890"/>
<keyword evidence="1" id="KW-1133">Transmembrane helix</keyword>
<feature type="transmembrane region" description="Helical" evidence="1">
    <location>
        <begin position="84"/>
        <end position="100"/>
    </location>
</feature>
<dbReference type="RefSeq" id="WP_012244328.1">
    <property type="nucleotide sequence ID" value="NC_010168.1"/>
</dbReference>
<name>A9WQN4_RENSM</name>
<protein>
    <recommendedName>
        <fullName evidence="4">DUF4260 family protein</fullName>
    </recommendedName>
</protein>
<dbReference type="STRING" id="288705.RSal33209_0890"/>
<keyword evidence="1" id="KW-0472">Membrane</keyword>
<feature type="transmembrane region" description="Helical" evidence="1">
    <location>
        <begin position="53"/>
        <end position="77"/>
    </location>
</feature>
<dbReference type="Pfam" id="PF14079">
    <property type="entry name" value="DUF4260"/>
    <property type="match status" value="1"/>
</dbReference>
<proteinExistence type="predicted"/>
<feature type="transmembrane region" description="Helical" evidence="1">
    <location>
        <begin position="12"/>
        <end position="33"/>
    </location>
</feature>
<evidence type="ECO:0000313" key="3">
    <source>
        <dbReference type="Proteomes" id="UP000002007"/>
    </source>
</evidence>
<sequence length="129" mass="14343">MTKMAKILRLEALLVAAVTVVVFIALGFGWWWLLVFFLVFDLSALGYLRGPRIGAFAYNLVHSYAAPVLLAGIYAVLRMTGHDLWLLAFASGCWMFQVAADRALGYGLKHDDAFEHTHLGLIGKSRQKT</sequence>
<keyword evidence="1" id="KW-0812">Transmembrane</keyword>
<accession>A9WQN4</accession>
<dbReference type="EMBL" id="CP000910">
    <property type="protein sequence ID" value="ABY22633.1"/>
    <property type="molecule type" value="Genomic_DNA"/>
</dbReference>
<keyword evidence="3" id="KW-1185">Reference proteome</keyword>
<dbReference type="InterPro" id="IPR025356">
    <property type="entry name" value="DUF4260"/>
</dbReference>